<keyword evidence="2" id="KW-1185">Reference proteome</keyword>
<reference evidence="1 2" key="1">
    <citation type="submission" date="2019-02" db="EMBL/GenBank/DDBJ databases">
        <title>Deep-cultivation of Planctomycetes and their phenomic and genomic characterization uncovers novel biology.</title>
        <authorList>
            <person name="Wiegand S."/>
            <person name="Jogler M."/>
            <person name="Boedeker C."/>
            <person name="Pinto D."/>
            <person name="Vollmers J."/>
            <person name="Rivas-Marin E."/>
            <person name="Kohn T."/>
            <person name="Peeters S.H."/>
            <person name="Heuer A."/>
            <person name="Rast P."/>
            <person name="Oberbeckmann S."/>
            <person name="Bunk B."/>
            <person name="Jeske O."/>
            <person name="Meyerdierks A."/>
            <person name="Storesund J.E."/>
            <person name="Kallscheuer N."/>
            <person name="Luecker S."/>
            <person name="Lage O.M."/>
            <person name="Pohl T."/>
            <person name="Merkel B.J."/>
            <person name="Hornburger P."/>
            <person name="Mueller R.-W."/>
            <person name="Bruemmer F."/>
            <person name="Labrenz M."/>
            <person name="Spormann A.M."/>
            <person name="Op den Camp H."/>
            <person name="Overmann J."/>
            <person name="Amann R."/>
            <person name="Jetten M.S.M."/>
            <person name="Mascher T."/>
            <person name="Medema M.H."/>
            <person name="Devos D.P."/>
            <person name="Kaster A.-K."/>
            <person name="Ovreas L."/>
            <person name="Rohde M."/>
            <person name="Galperin M.Y."/>
            <person name="Jogler C."/>
        </authorList>
    </citation>
    <scope>NUCLEOTIDE SEQUENCE [LARGE SCALE GENOMIC DNA]</scope>
    <source>
        <strain evidence="1 2">Pla85_3_4</strain>
    </source>
</reference>
<evidence type="ECO:0000313" key="2">
    <source>
        <dbReference type="Proteomes" id="UP000317648"/>
    </source>
</evidence>
<evidence type="ECO:0000313" key="1">
    <source>
        <dbReference type="EMBL" id="QDU94590.1"/>
    </source>
</evidence>
<sequence length="245" mass="28434">MSPSVRVGAKANFDRGDYRQNLGSRWSRYDRYPFQSSWFNVHIGNNNSNNWRWQRGWNSYPSYWSWRPAVWTSFNPWFSWNWNSPYRYAYGDNIYYRDNYVYYGEQRYAPATVYYTQASDIARAVPTTVDADAIDWMPLGVFAVVSSDPSKSNTISLQLAISKEGIIAGTYYDETDDISRPLEGMVDQKTQRAAWGFADGKDQDVIFETGIYNLTLEESSLLIHFGPEETQAFTLLRLEQPADAR</sequence>
<accession>A0A518DRW8</accession>
<dbReference type="AlphaFoldDB" id="A0A518DRW8"/>
<dbReference type="KEGG" id="lcre:Pla8534_23830"/>
<proteinExistence type="predicted"/>
<protein>
    <submittedName>
        <fullName evidence="1">Uncharacterized protein</fullName>
    </submittedName>
</protein>
<name>A0A518DRW8_9BACT</name>
<organism evidence="1 2">
    <name type="scientific">Lignipirellula cremea</name>
    <dbReference type="NCBI Taxonomy" id="2528010"/>
    <lineage>
        <taxon>Bacteria</taxon>
        <taxon>Pseudomonadati</taxon>
        <taxon>Planctomycetota</taxon>
        <taxon>Planctomycetia</taxon>
        <taxon>Pirellulales</taxon>
        <taxon>Pirellulaceae</taxon>
        <taxon>Lignipirellula</taxon>
    </lineage>
</organism>
<dbReference type="Proteomes" id="UP000317648">
    <property type="component" value="Chromosome"/>
</dbReference>
<dbReference type="EMBL" id="CP036433">
    <property type="protein sequence ID" value="QDU94590.1"/>
    <property type="molecule type" value="Genomic_DNA"/>
</dbReference>
<gene>
    <name evidence="1" type="ORF">Pla8534_23830</name>
</gene>